<dbReference type="Proteomes" id="UP000052237">
    <property type="component" value="Unassembled WGS sequence"/>
</dbReference>
<comment type="caution">
    <text evidence="1">The sequence shown here is derived from an EMBL/GenBank/DDBJ whole genome shotgun (WGS) entry which is preliminary data.</text>
</comment>
<evidence type="ECO:0000313" key="3">
    <source>
        <dbReference type="Proteomes" id="UP000052237"/>
    </source>
</evidence>
<accession>A0A0S4S596</accession>
<evidence type="ECO:0000313" key="2">
    <source>
        <dbReference type="EMBL" id="CUU81568.1"/>
    </source>
</evidence>
<keyword evidence="3" id="KW-1185">Reference proteome</keyword>
<sequence length="60" mass="6947">MKYEYFVSYAHDNGFGNSSITLEQKIDGYELLLEIAKKITKDGDFNSQVIILNFILLKEK</sequence>
<dbReference type="EMBL" id="FAUW01000003">
    <property type="protein sequence ID" value="CUU81568.1"/>
    <property type="molecule type" value="Genomic_DNA"/>
</dbReference>
<name>A0A0S4S596_CAMHY</name>
<evidence type="ECO:0000313" key="4">
    <source>
        <dbReference type="Proteomes" id="UP000052257"/>
    </source>
</evidence>
<dbReference type="RefSeq" id="WP_059431137.1">
    <property type="nucleotide sequence ID" value="NZ_FAUW01000003.1"/>
</dbReference>
<dbReference type="AlphaFoldDB" id="A0A0S4S596"/>
<protein>
    <submittedName>
        <fullName evidence="1">Uncharacterized protein</fullName>
    </submittedName>
</protein>
<dbReference type="EMBL" id="FAVB01000001">
    <property type="protein sequence ID" value="CUU67747.1"/>
    <property type="molecule type" value="Genomic_DNA"/>
</dbReference>
<organism evidence="1 3">
    <name type="scientific">Campylobacter hyointestinalis subsp. hyointestinalis</name>
    <dbReference type="NCBI Taxonomy" id="91352"/>
    <lineage>
        <taxon>Bacteria</taxon>
        <taxon>Pseudomonadati</taxon>
        <taxon>Campylobacterota</taxon>
        <taxon>Epsilonproteobacteria</taxon>
        <taxon>Campylobacterales</taxon>
        <taxon>Campylobacteraceae</taxon>
        <taxon>Campylobacter</taxon>
    </lineage>
</organism>
<gene>
    <name evidence="1" type="ORF">ERS686654_00013</name>
    <name evidence="2" type="ORF">ERS739220_01235</name>
</gene>
<evidence type="ECO:0000313" key="1">
    <source>
        <dbReference type="EMBL" id="CUU67747.1"/>
    </source>
</evidence>
<dbReference type="Proteomes" id="UP000052257">
    <property type="component" value="Unassembled WGS sequence"/>
</dbReference>
<proteinExistence type="predicted"/>
<accession>A0A9W5ARL6</accession>
<reference evidence="3 4" key="1">
    <citation type="submission" date="2015-11" db="EMBL/GenBank/DDBJ databases">
        <authorList>
            <consortium name="Pathogen Informatics"/>
        </authorList>
    </citation>
    <scope>NUCLEOTIDE SEQUENCE [LARGE SCALE GENOMIC DNA]</scope>
    <source>
        <strain evidence="1 3">006A-0059</strain>
        <strain evidence="2 4">006A-0191</strain>
    </source>
</reference>